<proteinExistence type="predicted"/>
<dbReference type="EMBL" id="JACHEW010000010">
    <property type="protein sequence ID" value="MBB6016919.1"/>
    <property type="molecule type" value="Genomic_DNA"/>
</dbReference>
<reference evidence="2 3" key="1">
    <citation type="submission" date="2019-06" db="EMBL/GenBank/DDBJ databases">
        <title>Genome sequence of Deinococcus radiopugnans ATCC 19172.</title>
        <authorList>
            <person name="Maclea K.S."/>
            <person name="Maynard C.R."/>
        </authorList>
    </citation>
    <scope>NUCLEOTIDE SEQUENCE [LARGE SCALE GENOMIC DNA]</scope>
    <source>
        <strain evidence="2 3">ATCC 19172</strain>
    </source>
</reference>
<evidence type="ECO:0000313" key="1">
    <source>
        <dbReference type="EMBL" id="MBB6016919.1"/>
    </source>
</evidence>
<accession>A0A5C4Y6N9</accession>
<dbReference type="RefSeq" id="WP_139402283.1">
    <property type="nucleotide sequence ID" value="NZ_JACHEW010000010.1"/>
</dbReference>
<dbReference type="Proteomes" id="UP000629870">
    <property type="component" value="Unassembled WGS sequence"/>
</dbReference>
<evidence type="ECO:0000313" key="2">
    <source>
        <dbReference type="EMBL" id="TNM71472.1"/>
    </source>
</evidence>
<evidence type="ECO:0000313" key="4">
    <source>
        <dbReference type="Proteomes" id="UP000629870"/>
    </source>
</evidence>
<dbReference type="GO" id="GO:0003677">
    <property type="term" value="F:DNA binding"/>
    <property type="evidence" value="ECO:0007669"/>
    <property type="project" value="UniProtKB-KW"/>
</dbReference>
<gene>
    <name evidence="2" type="ORF">FHR04_07945</name>
    <name evidence="1" type="ORF">HNQ04_002177</name>
</gene>
<protein>
    <submittedName>
        <fullName evidence="1">DNA-binding transcriptional MerR regulator</fullName>
    </submittedName>
</protein>
<dbReference type="AlphaFoldDB" id="A0A5C4Y6N9"/>
<comment type="caution">
    <text evidence="2">The sequence shown here is derived from an EMBL/GenBank/DDBJ whole genome shotgun (WGS) entry which is preliminary data.</text>
</comment>
<dbReference type="Proteomes" id="UP000313988">
    <property type="component" value="Unassembled WGS sequence"/>
</dbReference>
<dbReference type="EMBL" id="VDMO01000007">
    <property type="protein sequence ID" value="TNM71472.1"/>
    <property type="molecule type" value="Genomic_DNA"/>
</dbReference>
<keyword evidence="4" id="KW-1185">Reference proteome</keyword>
<sequence>MLASELGRELGWDPSTMSKRLTIYLDESGRSRNTSPYLDDLTIKHIREANDLKEAGEAKTFRVAVQKIVGSYTEPVPPESVKQIERRLDAIEQSQAGLHGKLNEMLTAVQQISLDSGPELSSRLTELLTYLRQLTPSAQETDGLS</sequence>
<name>A0A5C4Y6N9_9DEIO</name>
<reference evidence="1 4" key="2">
    <citation type="submission" date="2020-08" db="EMBL/GenBank/DDBJ databases">
        <title>Genomic Encyclopedia of Type Strains, Phase IV (KMG-IV): sequencing the most valuable type-strain genomes for metagenomic binning, comparative biology and taxonomic classification.</title>
        <authorList>
            <person name="Goeker M."/>
        </authorList>
    </citation>
    <scope>NUCLEOTIDE SEQUENCE [LARGE SCALE GENOMIC DNA]</scope>
    <source>
        <strain evidence="1 4">DSM 12027</strain>
    </source>
</reference>
<dbReference type="OrthoDB" id="73829at2"/>
<evidence type="ECO:0000313" key="3">
    <source>
        <dbReference type="Proteomes" id="UP000313988"/>
    </source>
</evidence>
<keyword evidence="1" id="KW-0238">DNA-binding</keyword>
<organism evidence="2 3">
    <name type="scientific">Deinococcus radiopugnans ATCC 19172</name>
    <dbReference type="NCBI Taxonomy" id="585398"/>
    <lineage>
        <taxon>Bacteria</taxon>
        <taxon>Thermotogati</taxon>
        <taxon>Deinococcota</taxon>
        <taxon>Deinococci</taxon>
        <taxon>Deinococcales</taxon>
        <taxon>Deinococcaceae</taxon>
        <taxon>Deinococcus</taxon>
    </lineage>
</organism>